<dbReference type="GO" id="GO:0051213">
    <property type="term" value="F:dioxygenase activity"/>
    <property type="evidence" value="ECO:0007669"/>
    <property type="project" value="UniProtKB-KW"/>
</dbReference>
<dbReference type="Gene3D" id="3.30.30.60">
    <property type="entry name" value="D-lysine 5,6-aminomutase beta subunit KamE, N-terminal domain"/>
    <property type="match status" value="1"/>
</dbReference>
<keyword evidence="2" id="KW-0223">Dioxygenase</keyword>
<dbReference type="InterPro" id="IPR028991">
    <property type="entry name" value="KamE_N"/>
</dbReference>
<dbReference type="OrthoDB" id="9782063at2"/>
<evidence type="ECO:0000259" key="1">
    <source>
        <dbReference type="PROSITE" id="PS51332"/>
    </source>
</evidence>
<dbReference type="AlphaFoldDB" id="A0A0X1KRG7"/>
<dbReference type="GO" id="GO:0046872">
    <property type="term" value="F:metal ion binding"/>
    <property type="evidence" value="ECO:0007669"/>
    <property type="project" value="InterPro"/>
</dbReference>
<dbReference type="KEGG" id="phy:AJ81_06590"/>
<dbReference type="STRING" id="1123384.AJ81_06590"/>
<dbReference type="InterPro" id="IPR036843">
    <property type="entry name" value="KamE_N_sf"/>
</dbReference>
<name>A0A0X1KRG7_9THEM</name>
<evidence type="ECO:0000313" key="3">
    <source>
        <dbReference type="Proteomes" id="UP000077469"/>
    </source>
</evidence>
<feature type="domain" description="B12-binding" evidence="1">
    <location>
        <begin position="105"/>
        <end position="247"/>
    </location>
</feature>
<dbReference type="SUPFAM" id="SSF52242">
    <property type="entry name" value="Cobalamin (vitamin B12)-binding domain"/>
    <property type="match status" value="1"/>
</dbReference>
<sequence>MSQQKLVKPYGDQLNDGAVQLSFTLPIEFGPLAREAAKKFCEKLGFYEVTIATMEDLHEGYTFFVVYGKTDMAVDISSIKVIAPKIQRLPREKIDELVLQKFRRPIVVVGATIGTDAHTVGLDSILNMKGFHGDYGLERYKAFKVYNLGAQVPPIELVRKVREVGADVVLVSQVVTQRNIHIQHLTELMELLYAENLRDNLLVIVGGPRITHELALELGYDAGFGSGTTPSEVANFIVQELLKRRGL</sequence>
<dbReference type="Pfam" id="PF16554">
    <property type="entry name" value="OAM_dimer"/>
    <property type="match status" value="1"/>
</dbReference>
<protein>
    <submittedName>
        <fullName evidence="2">Dioxygenase</fullName>
    </submittedName>
</protein>
<dbReference type="PROSITE" id="PS51332">
    <property type="entry name" value="B12_BINDING"/>
    <property type="match status" value="1"/>
</dbReference>
<dbReference type="GO" id="GO:0046983">
    <property type="term" value="F:protein dimerization activity"/>
    <property type="evidence" value="ECO:0007669"/>
    <property type="project" value="InterPro"/>
</dbReference>
<dbReference type="Proteomes" id="UP000077469">
    <property type="component" value="Chromosome"/>
</dbReference>
<keyword evidence="2" id="KW-0560">Oxidoreductase</keyword>
<dbReference type="CDD" id="cd02067">
    <property type="entry name" value="B12-binding"/>
    <property type="match status" value="1"/>
</dbReference>
<dbReference type="SUPFAM" id="SSF117778">
    <property type="entry name" value="D-lysine 5,6-aminomutase beta subunit KamE, N-terminal domain"/>
    <property type="match status" value="1"/>
</dbReference>
<evidence type="ECO:0000313" key="2">
    <source>
        <dbReference type="EMBL" id="AJC73916.1"/>
    </source>
</evidence>
<dbReference type="RefSeq" id="WP_031504545.1">
    <property type="nucleotide sequence ID" value="NC_022795.1"/>
</dbReference>
<dbReference type="InterPro" id="IPR006158">
    <property type="entry name" value="Cobalamin-bd"/>
</dbReference>
<proteinExistence type="predicted"/>
<dbReference type="PaxDb" id="1123384-AJ81_06590"/>
<reference evidence="2 3" key="1">
    <citation type="submission" date="2014-01" db="EMBL/GenBank/DDBJ databases">
        <title>Genome sequencing of Thermotog hypogea.</title>
        <authorList>
            <person name="Zhang X."/>
            <person name="Alvare G."/>
            <person name="Fristensky B."/>
            <person name="Chen L."/>
            <person name="Suen T."/>
            <person name="Chen Q."/>
            <person name="Ma K."/>
        </authorList>
    </citation>
    <scope>NUCLEOTIDE SEQUENCE [LARGE SCALE GENOMIC DNA]</scope>
    <source>
        <strain evidence="2 3">DSM 11164</strain>
    </source>
</reference>
<dbReference type="PATRIC" id="fig|1123384.7.peg.1327"/>
<dbReference type="GO" id="GO:0031419">
    <property type="term" value="F:cobalamin binding"/>
    <property type="evidence" value="ECO:0007669"/>
    <property type="project" value="InterPro"/>
</dbReference>
<gene>
    <name evidence="2" type="ORF">AJ81_06590</name>
</gene>
<dbReference type="Pfam" id="PF02310">
    <property type="entry name" value="B12-binding"/>
    <property type="match status" value="1"/>
</dbReference>
<accession>A0A0X1KRG7</accession>
<keyword evidence="3" id="KW-1185">Reference proteome</keyword>
<organism evidence="2 3">
    <name type="scientific">Pseudothermotoga hypogea DSM 11164 = NBRC 106472</name>
    <dbReference type="NCBI Taxonomy" id="1123384"/>
    <lineage>
        <taxon>Bacteria</taxon>
        <taxon>Thermotogati</taxon>
        <taxon>Thermotogota</taxon>
        <taxon>Thermotogae</taxon>
        <taxon>Thermotogales</taxon>
        <taxon>Thermotogaceae</taxon>
        <taxon>Pseudothermotoga</taxon>
    </lineage>
</organism>
<dbReference type="InterPro" id="IPR036724">
    <property type="entry name" value="Cobalamin-bd_sf"/>
</dbReference>
<dbReference type="Gene3D" id="3.40.50.280">
    <property type="entry name" value="Cobalamin-binding domain"/>
    <property type="match status" value="1"/>
</dbReference>
<dbReference type="EMBL" id="CP007141">
    <property type="protein sequence ID" value="AJC73916.1"/>
    <property type="molecule type" value="Genomic_DNA"/>
</dbReference>